<evidence type="ECO:0000313" key="3">
    <source>
        <dbReference type="Proteomes" id="UP000321947"/>
    </source>
</evidence>
<organism evidence="2 3">
    <name type="scientific">Cucumis melo var. makuwa</name>
    <name type="common">Oriental melon</name>
    <dbReference type="NCBI Taxonomy" id="1194695"/>
    <lineage>
        <taxon>Eukaryota</taxon>
        <taxon>Viridiplantae</taxon>
        <taxon>Streptophyta</taxon>
        <taxon>Embryophyta</taxon>
        <taxon>Tracheophyta</taxon>
        <taxon>Spermatophyta</taxon>
        <taxon>Magnoliopsida</taxon>
        <taxon>eudicotyledons</taxon>
        <taxon>Gunneridae</taxon>
        <taxon>Pentapetalae</taxon>
        <taxon>rosids</taxon>
        <taxon>fabids</taxon>
        <taxon>Cucurbitales</taxon>
        <taxon>Cucurbitaceae</taxon>
        <taxon>Benincaseae</taxon>
        <taxon>Cucumis</taxon>
    </lineage>
</organism>
<keyword evidence="1" id="KW-0812">Transmembrane</keyword>
<keyword evidence="1" id="KW-1133">Transmembrane helix</keyword>
<comment type="caution">
    <text evidence="2">The sequence shown here is derived from an EMBL/GenBank/DDBJ whole genome shotgun (WGS) entry which is preliminary data.</text>
</comment>
<dbReference type="Proteomes" id="UP000321947">
    <property type="component" value="Unassembled WGS sequence"/>
</dbReference>
<keyword evidence="1" id="KW-0472">Membrane</keyword>
<reference evidence="2 3" key="1">
    <citation type="submission" date="2019-08" db="EMBL/GenBank/DDBJ databases">
        <title>Draft genome sequences of two oriental melons (Cucumis melo L. var makuwa).</title>
        <authorList>
            <person name="Kwon S.-Y."/>
        </authorList>
    </citation>
    <scope>NUCLEOTIDE SEQUENCE [LARGE SCALE GENOMIC DNA]</scope>
    <source>
        <strain evidence="3">cv. Chang Bougi</strain>
        <tissue evidence="2">Leaf</tissue>
    </source>
</reference>
<protein>
    <submittedName>
        <fullName evidence="2">Mucin-19-like isoform X13</fullName>
    </submittedName>
</protein>
<gene>
    <name evidence="2" type="ORF">E5676_scaffold84664G00500</name>
</gene>
<proteinExistence type="predicted"/>
<dbReference type="AlphaFoldDB" id="A0A5D3E4X0"/>
<feature type="transmembrane region" description="Helical" evidence="1">
    <location>
        <begin position="23"/>
        <end position="47"/>
    </location>
</feature>
<accession>A0A5D3E4X0</accession>
<evidence type="ECO:0000313" key="2">
    <source>
        <dbReference type="EMBL" id="TYK30630.1"/>
    </source>
</evidence>
<sequence>MHIDGLYYGLKLDGVTMYIVERFIYGMVYLASTVFNGITTCCVSFGITRLRCVSYGITRLRCISNGITRLICTSDEIIRLTYAFDKITKLMCVSNVITREICASYEIAKLLCKGNARGRPVKGNKDS</sequence>
<name>A0A5D3E4X0_CUCMM</name>
<dbReference type="EMBL" id="SSTD01000331">
    <property type="protein sequence ID" value="TYK30630.1"/>
    <property type="molecule type" value="Genomic_DNA"/>
</dbReference>
<evidence type="ECO:0000256" key="1">
    <source>
        <dbReference type="SAM" id="Phobius"/>
    </source>
</evidence>